<keyword evidence="2" id="KW-0472">Membrane</keyword>
<feature type="transmembrane region" description="Helical" evidence="2">
    <location>
        <begin position="53"/>
        <end position="71"/>
    </location>
</feature>
<name>A0ABS8PK62_9BACT</name>
<evidence type="ECO:0000313" key="3">
    <source>
        <dbReference type="EMBL" id="MCD2421492.1"/>
    </source>
</evidence>
<comment type="caution">
    <text evidence="3">The sequence shown here is derived from an EMBL/GenBank/DDBJ whole genome shotgun (WGS) entry which is preliminary data.</text>
</comment>
<accession>A0ABS8PK62</accession>
<keyword evidence="2" id="KW-0812">Transmembrane</keyword>
<keyword evidence="4" id="KW-1185">Reference proteome</keyword>
<dbReference type="RefSeq" id="WP_231002398.1">
    <property type="nucleotide sequence ID" value="NZ_JAJNEC010000003.1"/>
</dbReference>
<feature type="region of interest" description="Disordered" evidence="1">
    <location>
        <begin position="80"/>
        <end position="135"/>
    </location>
</feature>
<organism evidence="3 4">
    <name type="scientific">Niabella pedocola</name>
    <dbReference type="NCBI Taxonomy" id="1752077"/>
    <lineage>
        <taxon>Bacteria</taxon>
        <taxon>Pseudomonadati</taxon>
        <taxon>Bacteroidota</taxon>
        <taxon>Chitinophagia</taxon>
        <taxon>Chitinophagales</taxon>
        <taxon>Chitinophagaceae</taxon>
        <taxon>Niabella</taxon>
    </lineage>
</organism>
<proteinExistence type="predicted"/>
<evidence type="ECO:0008006" key="5">
    <source>
        <dbReference type="Google" id="ProtNLM"/>
    </source>
</evidence>
<dbReference type="Proteomes" id="UP001199816">
    <property type="component" value="Unassembled WGS sequence"/>
</dbReference>
<evidence type="ECO:0000256" key="1">
    <source>
        <dbReference type="SAM" id="MobiDB-lite"/>
    </source>
</evidence>
<feature type="compositionally biased region" description="Polar residues" evidence="1">
    <location>
        <begin position="173"/>
        <end position="188"/>
    </location>
</feature>
<gene>
    <name evidence="3" type="ORF">LQ567_01875</name>
</gene>
<feature type="region of interest" description="Disordered" evidence="1">
    <location>
        <begin position="147"/>
        <end position="202"/>
    </location>
</feature>
<dbReference type="EMBL" id="JAJNEC010000003">
    <property type="protein sequence ID" value="MCD2421492.1"/>
    <property type="molecule type" value="Genomic_DNA"/>
</dbReference>
<keyword evidence="2" id="KW-1133">Transmembrane helix</keyword>
<reference evidence="3 4" key="1">
    <citation type="submission" date="2021-11" db="EMBL/GenBank/DDBJ databases">
        <title>Genomic of Niabella pedocola.</title>
        <authorList>
            <person name="Wu T."/>
        </authorList>
    </citation>
    <scope>NUCLEOTIDE SEQUENCE [LARGE SCALE GENOMIC DNA]</scope>
    <source>
        <strain evidence="3 4">JCM 31011</strain>
    </source>
</reference>
<evidence type="ECO:0000256" key="2">
    <source>
        <dbReference type="SAM" id="Phobius"/>
    </source>
</evidence>
<protein>
    <recommendedName>
        <fullName evidence="5">Outer membrane protein beta-barrel domain-containing protein</fullName>
    </recommendedName>
</protein>
<evidence type="ECO:0000313" key="4">
    <source>
        <dbReference type="Proteomes" id="UP001199816"/>
    </source>
</evidence>
<sequence length="446" mass="48221">MEDHQDDFLKHIKGVLRDHEEEYRPGAWEQFSRQHLQATPAKPARIIPLWKRAAVAAAVLAGVFLIANYFIGNHPNLPGDVAKEGPHPGKSGTGPENSASPSRPGLPVTSDPSPGNNGPARQKEPGTITPFYPAGQPEQIAQNDLVKGTPAIPDNPPSAAVTSSGQDPVKQTPPVNTPSAQRPVQPTRSAPYEATNRPNNTFPMMAQLPAPEREHDRSRKWTPSLYVSPMFGETDVNVGYGISLGYAVNDRIKVSAGIAHNKLTASRDFDVTAPPSNASLSNSGNNALFAARSLVGADAAPSQPQLETVRAAVSGFDIPVDISYSISKNLYASAGVSGLVVVKDNTQYTYVTSTNTRISVENNEGILQEDKNMRMMEYATSNAAPEASQKERTPFIGFYNLSMGYKQKITPKNNVAIEPFVKVPMKTVSDQKLNYTGMGIRLKFDF</sequence>